<accession>A0A8S4G6L0</accession>
<dbReference type="PANTHER" id="PTHR13154:SF6">
    <property type="entry name" value="GEO05078P1"/>
    <property type="match status" value="1"/>
</dbReference>
<comment type="similarity">
    <text evidence="1">Belongs to the PAIP2 family.</text>
</comment>
<keyword evidence="3" id="KW-0810">Translation regulation</keyword>
<keyword evidence="2" id="KW-0832">Ubl conjugation</keyword>
<reference evidence="6" key="1">
    <citation type="submission" date="2020-11" db="EMBL/GenBank/DDBJ databases">
        <authorList>
            <person name="Whiteford S."/>
        </authorList>
    </citation>
    <scope>NUCLEOTIDE SEQUENCE</scope>
</reference>
<dbReference type="GO" id="GO:0005737">
    <property type="term" value="C:cytoplasm"/>
    <property type="evidence" value="ECO:0007669"/>
    <property type="project" value="TreeGrafter"/>
</dbReference>
<sequence>MKIPETPNVGAYYGNEENGQWQPNGVIMDVGVGGGVVGAGDAGHPPYPPQRGHTDPGYMMAPYYHGYAPHPAHAPHPALAPHPPHTGDDFSDYMWMENEDEFDKQVMQQLEEEALMEQCIEAMLEDEQRERGARGEQRGRGGRGERRGKANGECATTSNGPQLSLEERLARSTLNPLAAEFVPTFTPAPTADTEKQDLRSHNRYSALNVDDAPQVEVKSKTLKPPPIMLYGIKNVTKLKETIEVVLDKTQYSFKIVTKNQMRVSTENMEAYKKIMAVVREKQLIGHTFVPKSERPCRIVIKNLHHSTPIQAIKDVIEETGNKVKGKIINARHGSTKTPLSTWFVNLEPGPNNSEVKNIKYIYHTSVKIEDPIRKNTIPQCKRCQQYGHTKNYCMRPYRCVKCAESHNTADCPKKDRQEPAKCALCLEDHAANYRGCRVFKEIEKRKFGARPNNKSAKPNQQESKNPKEPKSGTDEYTPNLGNKTYAQATAGVTGSLEAILSEQTKKLDRLIDHMSTLMGLLTTIVNKLVK</sequence>
<evidence type="ECO:0000256" key="1">
    <source>
        <dbReference type="ARBA" id="ARBA00006858"/>
    </source>
</evidence>
<evidence type="ECO:0000313" key="7">
    <source>
        <dbReference type="Proteomes" id="UP000653454"/>
    </source>
</evidence>
<gene>
    <name evidence="6" type="ORF">PLXY2_LOCUS14379</name>
</gene>
<dbReference type="Pfam" id="PF07530">
    <property type="entry name" value="PRE_C2HC"/>
    <property type="match status" value="1"/>
</dbReference>
<feature type="region of interest" description="Disordered" evidence="4">
    <location>
        <begin position="447"/>
        <end position="481"/>
    </location>
</feature>
<evidence type="ECO:0000256" key="3">
    <source>
        <dbReference type="ARBA" id="ARBA00022845"/>
    </source>
</evidence>
<dbReference type="PANTHER" id="PTHR13154">
    <property type="entry name" value="POLYADENYLATE-BINDING PROTEIN-INTERACTING PROTEIN 2"/>
    <property type="match status" value="1"/>
</dbReference>
<comment type="caution">
    <text evidence="6">The sequence shown here is derived from an EMBL/GenBank/DDBJ whole genome shotgun (WGS) entry which is preliminary data.</text>
</comment>
<dbReference type="GO" id="GO:0045947">
    <property type="term" value="P:negative regulation of translational initiation"/>
    <property type="evidence" value="ECO:0007669"/>
    <property type="project" value="InterPro"/>
</dbReference>
<dbReference type="SMART" id="SM00596">
    <property type="entry name" value="PRE_C2HC"/>
    <property type="match status" value="1"/>
</dbReference>
<feature type="compositionally biased region" description="Basic and acidic residues" evidence="4">
    <location>
        <begin position="464"/>
        <end position="473"/>
    </location>
</feature>
<evidence type="ECO:0000259" key="5">
    <source>
        <dbReference type="SMART" id="SM00596"/>
    </source>
</evidence>
<evidence type="ECO:0000313" key="6">
    <source>
        <dbReference type="EMBL" id="CAG9136130.1"/>
    </source>
</evidence>
<name>A0A8S4G6L0_PLUXY</name>
<evidence type="ECO:0000256" key="4">
    <source>
        <dbReference type="SAM" id="MobiDB-lite"/>
    </source>
</evidence>
<dbReference type="GO" id="GO:0000900">
    <property type="term" value="F:mRNA regulatory element binding translation repressor activity"/>
    <property type="evidence" value="ECO:0007669"/>
    <property type="project" value="InterPro"/>
</dbReference>
<dbReference type="InterPro" id="IPR006579">
    <property type="entry name" value="Pre_C2HC_dom"/>
</dbReference>
<feature type="compositionally biased region" description="Basic and acidic residues" evidence="4">
    <location>
        <begin position="126"/>
        <end position="150"/>
    </location>
</feature>
<feature type="domain" description="Pre-C2HC" evidence="5">
    <location>
        <begin position="309"/>
        <end position="378"/>
    </location>
</feature>
<dbReference type="InterPro" id="IPR040396">
    <property type="entry name" value="PAIP2-like"/>
</dbReference>
<dbReference type="EMBL" id="CAJHNJ030000125">
    <property type="protein sequence ID" value="CAG9136130.1"/>
    <property type="molecule type" value="Genomic_DNA"/>
</dbReference>
<keyword evidence="7" id="KW-1185">Reference proteome</keyword>
<feature type="compositionally biased region" description="Polar residues" evidence="4">
    <location>
        <begin position="452"/>
        <end position="463"/>
    </location>
</feature>
<evidence type="ECO:0000256" key="2">
    <source>
        <dbReference type="ARBA" id="ARBA00022843"/>
    </source>
</evidence>
<dbReference type="Proteomes" id="UP000653454">
    <property type="component" value="Unassembled WGS sequence"/>
</dbReference>
<dbReference type="Pfam" id="PF07145">
    <property type="entry name" value="PAM2"/>
    <property type="match status" value="1"/>
</dbReference>
<dbReference type="AlphaFoldDB" id="A0A8S4G6L0"/>
<proteinExistence type="inferred from homology"/>
<organism evidence="6 7">
    <name type="scientific">Plutella xylostella</name>
    <name type="common">Diamondback moth</name>
    <name type="synonym">Plutella maculipennis</name>
    <dbReference type="NCBI Taxonomy" id="51655"/>
    <lineage>
        <taxon>Eukaryota</taxon>
        <taxon>Metazoa</taxon>
        <taxon>Ecdysozoa</taxon>
        <taxon>Arthropoda</taxon>
        <taxon>Hexapoda</taxon>
        <taxon>Insecta</taxon>
        <taxon>Pterygota</taxon>
        <taxon>Neoptera</taxon>
        <taxon>Endopterygota</taxon>
        <taxon>Lepidoptera</taxon>
        <taxon>Glossata</taxon>
        <taxon>Ditrysia</taxon>
        <taxon>Yponomeutoidea</taxon>
        <taxon>Plutellidae</taxon>
        <taxon>Plutella</taxon>
    </lineage>
</organism>
<feature type="region of interest" description="Disordered" evidence="4">
    <location>
        <begin position="126"/>
        <end position="160"/>
    </location>
</feature>
<dbReference type="InterPro" id="IPR009818">
    <property type="entry name" value="PAM2_motif"/>
</dbReference>
<protein>
    <submittedName>
        <fullName evidence="6">(diamondback moth) hypothetical protein</fullName>
    </submittedName>
</protein>